<sequence length="555" mass="64231">MGNCSSVEFKELSNRIQKTRVLGIISGDAESRFLSPQELVQDPNALLKPRKKTGDDSFGLSLRYGFTPKIGTTPQYEKFLERKNKITKQRKLPRPFYMNVIYQVRQSKINIDPYDSDTRGFKANSTGKLPLLENNMAARNIMKHFQRDTKSQSDFNSRIGHLNDFNFEFDNICERTTIDSVCNKHGQVFVEFLTDSKFCVLNGRFGEKSNQYTSISSRGKSVVDYICVPHDIIGSCKDFKIVPCGDVVGAEGIQNLIDTRCKIPDHAFLVFDYHYRYNLNSELGNGNKTDINNDVKTDQNRKHFKLRSIPADFMCSDIIKQTINELIRTIEICREEQGEIDSIYAAFCDTVFREMEDKVPFTDCSKRTRRKFRNDKPFWNDELSQLWKNMRDKEKAFLKTNGHGARRKARTEFSTSQKTFDNRLRFLERKYKSNLALDIEKVSTDNPRKFWDELNKLGPKRKKDIPMECDIGSGNITCDKSEVLQKWEYDFSNLYKKVNTTSDDIFYAHAMQHKQLLEDNMLDPLFEPNGKLNGTILIEEVSGSTKPADGTVMEY</sequence>
<evidence type="ECO:0000313" key="2">
    <source>
        <dbReference type="Proteomes" id="UP000683360"/>
    </source>
</evidence>
<keyword evidence="2" id="KW-1185">Reference proteome</keyword>
<name>A0A8S3QIA0_MYTED</name>
<organism evidence="1 2">
    <name type="scientific">Mytilus edulis</name>
    <name type="common">Blue mussel</name>
    <dbReference type="NCBI Taxonomy" id="6550"/>
    <lineage>
        <taxon>Eukaryota</taxon>
        <taxon>Metazoa</taxon>
        <taxon>Spiralia</taxon>
        <taxon>Lophotrochozoa</taxon>
        <taxon>Mollusca</taxon>
        <taxon>Bivalvia</taxon>
        <taxon>Autobranchia</taxon>
        <taxon>Pteriomorphia</taxon>
        <taxon>Mytilida</taxon>
        <taxon>Mytiloidea</taxon>
        <taxon>Mytilidae</taxon>
        <taxon>Mytilinae</taxon>
        <taxon>Mytilus</taxon>
    </lineage>
</organism>
<gene>
    <name evidence="1" type="ORF">MEDL_9936</name>
</gene>
<dbReference type="Gene3D" id="3.60.10.10">
    <property type="entry name" value="Endonuclease/exonuclease/phosphatase"/>
    <property type="match status" value="1"/>
</dbReference>
<protein>
    <submittedName>
        <fullName evidence="1">Uncharacterized protein</fullName>
    </submittedName>
</protein>
<reference evidence="1" key="1">
    <citation type="submission" date="2021-03" db="EMBL/GenBank/DDBJ databases">
        <authorList>
            <person name="Bekaert M."/>
        </authorList>
    </citation>
    <scope>NUCLEOTIDE SEQUENCE</scope>
</reference>
<dbReference type="OrthoDB" id="6146636at2759"/>
<dbReference type="AlphaFoldDB" id="A0A8S3QIA0"/>
<evidence type="ECO:0000313" key="1">
    <source>
        <dbReference type="EMBL" id="CAG2194943.1"/>
    </source>
</evidence>
<dbReference type="InterPro" id="IPR036691">
    <property type="entry name" value="Endo/exonu/phosph_ase_sf"/>
</dbReference>
<proteinExistence type="predicted"/>
<accession>A0A8S3QIA0</accession>
<comment type="caution">
    <text evidence="1">The sequence shown here is derived from an EMBL/GenBank/DDBJ whole genome shotgun (WGS) entry which is preliminary data.</text>
</comment>
<dbReference type="Proteomes" id="UP000683360">
    <property type="component" value="Unassembled WGS sequence"/>
</dbReference>
<dbReference type="EMBL" id="CAJPWZ010000501">
    <property type="protein sequence ID" value="CAG2194943.1"/>
    <property type="molecule type" value="Genomic_DNA"/>
</dbReference>